<dbReference type="EMBL" id="CAJZBQ010000024">
    <property type="protein sequence ID" value="CAG9320031.1"/>
    <property type="molecule type" value="Genomic_DNA"/>
</dbReference>
<dbReference type="Gene3D" id="1.20.5.690">
    <property type="entry name" value="Importin-alpha, importin-beta-binding domain"/>
    <property type="match status" value="1"/>
</dbReference>
<keyword evidence="4 5" id="KW-0653">Protein transport</keyword>
<proteinExistence type="inferred from homology"/>
<feature type="repeat" description="ARM" evidence="6">
    <location>
        <begin position="304"/>
        <end position="346"/>
    </location>
</feature>
<keyword evidence="9" id="KW-1185">Reference proteome</keyword>
<dbReference type="InterPro" id="IPR011989">
    <property type="entry name" value="ARM-like"/>
</dbReference>
<dbReference type="InterPro" id="IPR002652">
    <property type="entry name" value="Importin-a_IBB"/>
</dbReference>
<dbReference type="PROSITE" id="PS51214">
    <property type="entry name" value="IBB"/>
    <property type="match status" value="1"/>
</dbReference>
<evidence type="ECO:0000256" key="2">
    <source>
        <dbReference type="ARBA" id="ARBA00022448"/>
    </source>
</evidence>
<keyword evidence="2 5" id="KW-0813">Transport</keyword>
<accession>A0AAU9J1B7</accession>
<dbReference type="Pfam" id="PF01749">
    <property type="entry name" value="IBB"/>
    <property type="match status" value="1"/>
</dbReference>
<evidence type="ECO:0000256" key="4">
    <source>
        <dbReference type="ARBA" id="ARBA00022927"/>
    </source>
</evidence>
<evidence type="ECO:0000256" key="1">
    <source>
        <dbReference type="ARBA" id="ARBA00010394"/>
    </source>
</evidence>
<dbReference type="PROSITE" id="PS50176">
    <property type="entry name" value="ARM_REPEAT"/>
    <property type="match status" value="1"/>
</dbReference>
<dbReference type="SUPFAM" id="SSF48371">
    <property type="entry name" value="ARM repeat"/>
    <property type="match status" value="1"/>
</dbReference>
<evidence type="ECO:0000313" key="8">
    <source>
        <dbReference type="EMBL" id="CAG9320031.1"/>
    </source>
</evidence>
<gene>
    <name evidence="8" type="ORF">BSTOLATCC_MIC25270</name>
</gene>
<sequence length="532" mass="59592">MISTRLEQRNNNFQKLPDYSKLLQRRDEGAVELRKKKRTENALKKRALLSTEALEVSSTVIEGSREVMNVFYSPSLLQTCPALGSFDIPPNDKTLMIFNLIKQPQSPDILKELMSLLRKILSADQNPPLAEAVKSGVSNVLIELLRTASLDIRLEAAWCITNLAYSPKETTDLLVEQGAAHALLENLDSDSLALVELCVWGLGNIASNSIEDRDLIIKLKGVKKLCRICDKNISMGLMANIAWVISCLTMLKPSPNPELFYGVLDYLPMLFQTNNEFIIEDSCKILVFLSDGSPGQIEEVVNTGLLPRITELLTYPVIDVQYSALKILGNVAAGNDSQTEYVISLGFLDKIGAMLTQKKKTEMRKEVLWTLSNILAGTLAQTKMIIGKPYFRDIVNLMKDPNLSIKKEAIWAVVNATYCKDADTILSLLQFPVLEYLVDSFEIEDIKLHSVVISAIDNILKAGEKKKENGRNIAAAKFEELGGIDIFEEILRRRGREGNPKLNKILEEFYGIGEENNEVEMMTDVPEHFMFT</sequence>
<dbReference type="Proteomes" id="UP001162131">
    <property type="component" value="Unassembled WGS sequence"/>
</dbReference>
<protein>
    <recommendedName>
        <fullName evidence="5">Importin subunit alpha</fullName>
    </recommendedName>
</protein>
<dbReference type="Gene3D" id="1.25.10.10">
    <property type="entry name" value="Leucine-rich Repeat Variant"/>
    <property type="match status" value="1"/>
</dbReference>
<feature type="domain" description="IBB" evidence="7">
    <location>
        <begin position="1"/>
        <end position="55"/>
    </location>
</feature>
<comment type="caution">
    <text evidence="8">The sequence shown here is derived from an EMBL/GenBank/DDBJ whole genome shotgun (WGS) entry which is preliminary data.</text>
</comment>
<evidence type="ECO:0000256" key="3">
    <source>
        <dbReference type="ARBA" id="ARBA00022737"/>
    </source>
</evidence>
<dbReference type="PIRSF" id="PIRSF005673">
    <property type="entry name" value="Importin_alpha"/>
    <property type="match status" value="1"/>
</dbReference>
<dbReference type="GO" id="GO:0061608">
    <property type="term" value="F:nuclear import signal receptor activity"/>
    <property type="evidence" value="ECO:0007669"/>
    <property type="project" value="InterPro"/>
</dbReference>
<evidence type="ECO:0000256" key="5">
    <source>
        <dbReference type="PIRNR" id="PIRNR005673"/>
    </source>
</evidence>
<evidence type="ECO:0000259" key="7">
    <source>
        <dbReference type="PROSITE" id="PS51214"/>
    </source>
</evidence>
<dbReference type="InterPro" id="IPR016024">
    <property type="entry name" value="ARM-type_fold"/>
</dbReference>
<keyword evidence="3" id="KW-0677">Repeat</keyword>
<dbReference type="AlphaFoldDB" id="A0AAU9J1B7"/>
<dbReference type="InterPro" id="IPR036975">
    <property type="entry name" value="Importin-a_IBB_sf"/>
</dbReference>
<dbReference type="GO" id="GO:0005737">
    <property type="term" value="C:cytoplasm"/>
    <property type="evidence" value="ECO:0007669"/>
    <property type="project" value="InterPro"/>
</dbReference>
<organism evidence="8 9">
    <name type="scientific">Blepharisma stoltei</name>
    <dbReference type="NCBI Taxonomy" id="1481888"/>
    <lineage>
        <taxon>Eukaryota</taxon>
        <taxon>Sar</taxon>
        <taxon>Alveolata</taxon>
        <taxon>Ciliophora</taxon>
        <taxon>Postciliodesmatophora</taxon>
        <taxon>Heterotrichea</taxon>
        <taxon>Heterotrichida</taxon>
        <taxon>Blepharismidae</taxon>
        <taxon>Blepharisma</taxon>
    </lineage>
</organism>
<dbReference type="GO" id="GO:0006606">
    <property type="term" value="P:protein import into nucleus"/>
    <property type="evidence" value="ECO:0007669"/>
    <property type="project" value="InterPro"/>
</dbReference>
<dbReference type="PANTHER" id="PTHR23316">
    <property type="entry name" value="IMPORTIN ALPHA"/>
    <property type="match status" value="1"/>
</dbReference>
<dbReference type="Pfam" id="PF00514">
    <property type="entry name" value="Arm"/>
    <property type="match status" value="2"/>
</dbReference>
<name>A0AAU9J1B7_9CILI</name>
<comment type="similarity">
    <text evidence="1 5">Belongs to the importin alpha family.</text>
</comment>
<dbReference type="InterPro" id="IPR000225">
    <property type="entry name" value="Armadillo"/>
</dbReference>
<dbReference type="SMART" id="SM00185">
    <property type="entry name" value="ARM"/>
    <property type="match status" value="6"/>
</dbReference>
<reference evidence="8" key="1">
    <citation type="submission" date="2021-09" db="EMBL/GenBank/DDBJ databases">
        <authorList>
            <consortium name="AG Swart"/>
            <person name="Singh M."/>
            <person name="Singh A."/>
            <person name="Seah K."/>
            <person name="Emmerich C."/>
        </authorList>
    </citation>
    <scope>NUCLEOTIDE SEQUENCE</scope>
    <source>
        <strain evidence="8">ATCC30299</strain>
    </source>
</reference>
<evidence type="ECO:0000313" key="9">
    <source>
        <dbReference type="Proteomes" id="UP001162131"/>
    </source>
</evidence>
<evidence type="ECO:0000256" key="6">
    <source>
        <dbReference type="PROSITE-ProRule" id="PRU00259"/>
    </source>
</evidence>
<dbReference type="InterPro" id="IPR024931">
    <property type="entry name" value="Importin_alpha"/>
</dbReference>